<gene>
    <name evidence="2" type="ORF">GMARGA_LOCUS42301</name>
</gene>
<protein>
    <submittedName>
        <fullName evidence="2">14272_t:CDS:1</fullName>
    </submittedName>
</protein>
<feature type="region of interest" description="Disordered" evidence="1">
    <location>
        <begin position="1"/>
        <end position="25"/>
    </location>
</feature>
<feature type="non-terminal residue" evidence="2">
    <location>
        <position position="1"/>
    </location>
</feature>
<name>A0ABN7XFD3_GIGMA</name>
<reference evidence="2 3" key="1">
    <citation type="submission" date="2021-06" db="EMBL/GenBank/DDBJ databases">
        <authorList>
            <person name="Kallberg Y."/>
            <person name="Tangrot J."/>
            <person name="Rosling A."/>
        </authorList>
    </citation>
    <scope>NUCLEOTIDE SEQUENCE [LARGE SCALE GENOMIC DNA]</scope>
    <source>
        <strain evidence="2 3">120-4 pot B 10/14</strain>
    </source>
</reference>
<sequence>QSPNTNTVKRQHNDTKAPTPLNDDITTLQKNDATMLDTQKKVSNLVKKYKNNNTNIKKAYHEKKIQDTNERKSQGTSEIAQKQTSMKQNTAKK</sequence>
<dbReference type="EMBL" id="CAJVQB010124787">
    <property type="protein sequence ID" value="CAG8853480.1"/>
    <property type="molecule type" value="Genomic_DNA"/>
</dbReference>
<evidence type="ECO:0000313" key="3">
    <source>
        <dbReference type="Proteomes" id="UP000789901"/>
    </source>
</evidence>
<comment type="caution">
    <text evidence="2">The sequence shown here is derived from an EMBL/GenBank/DDBJ whole genome shotgun (WGS) entry which is preliminary data.</text>
</comment>
<proteinExistence type="predicted"/>
<feature type="compositionally biased region" description="Basic and acidic residues" evidence="1">
    <location>
        <begin position="62"/>
        <end position="73"/>
    </location>
</feature>
<keyword evidence="3" id="KW-1185">Reference proteome</keyword>
<evidence type="ECO:0000313" key="2">
    <source>
        <dbReference type="EMBL" id="CAG8853480.1"/>
    </source>
</evidence>
<accession>A0ABN7XFD3</accession>
<feature type="compositionally biased region" description="Polar residues" evidence="1">
    <location>
        <begin position="74"/>
        <end position="93"/>
    </location>
</feature>
<dbReference type="Proteomes" id="UP000789901">
    <property type="component" value="Unassembled WGS sequence"/>
</dbReference>
<feature type="region of interest" description="Disordered" evidence="1">
    <location>
        <begin position="59"/>
        <end position="93"/>
    </location>
</feature>
<evidence type="ECO:0000256" key="1">
    <source>
        <dbReference type="SAM" id="MobiDB-lite"/>
    </source>
</evidence>
<organism evidence="2 3">
    <name type="scientific">Gigaspora margarita</name>
    <dbReference type="NCBI Taxonomy" id="4874"/>
    <lineage>
        <taxon>Eukaryota</taxon>
        <taxon>Fungi</taxon>
        <taxon>Fungi incertae sedis</taxon>
        <taxon>Mucoromycota</taxon>
        <taxon>Glomeromycotina</taxon>
        <taxon>Glomeromycetes</taxon>
        <taxon>Diversisporales</taxon>
        <taxon>Gigasporaceae</taxon>
        <taxon>Gigaspora</taxon>
    </lineage>
</organism>